<dbReference type="InterPro" id="IPR000387">
    <property type="entry name" value="Tyr_Pase_dom"/>
</dbReference>
<dbReference type="SUPFAM" id="SSF52799">
    <property type="entry name" value="(Phosphotyrosine protein) phosphatases II"/>
    <property type="match status" value="1"/>
</dbReference>
<evidence type="ECO:0000259" key="2">
    <source>
        <dbReference type="PROSITE" id="PS50056"/>
    </source>
</evidence>
<dbReference type="Pfam" id="PF13350">
    <property type="entry name" value="Y_phosphatase3"/>
    <property type="match status" value="1"/>
</dbReference>
<dbReference type="EMBL" id="VMNW02000067">
    <property type="protein sequence ID" value="KAA9154301.1"/>
    <property type="molecule type" value="Genomic_DNA"/>
</dbReference>
<dbReference type="RefSeq" id="WP_144752063.1">
    <property type="nucleotide sequence ID" value="NZ_VMNW02000067.1"/>
</dbReference>
<dbReference type="Proteomes" id="UP000319769">
    <property type="component" value="Unassembled WGS sequence"/>
</dbReference>
<evidence type="ECO:0000256" key="1">
    <source>
        <dbReference type="ARBA" id="ARBA00009580"/>
    </source>
</evidence>
<protein>
    <submittedName>
        <fullName evidence="3">Tyrosine-protein phosphatase</fullName>
    </submittedName>
</protein>
<gene>
    <name evidence="3" type="ORF">FPZ12_032365</name>
</gene>
<organism evidence="3 4">
    <name type="scientific">Amycolatopsis acidicola</name>
    <dbReference type="NCBI Taxonomy" id="2596893"/>
    <lineage>
        <taxon>Bacteria</taxon>
        <taxon>Bacillati</taxon>
        <taxon>Actinomycetota</taxon>
        <taxon>Actinomycetes</taxon>
        <taxon>Pseudonocardiales</taxon>
        <taxon>Pseudonocardiaceae</taxon>
        <taxon>Amycolatopsis</taxon>
    </lineage>
</organism>
<dbReference type="InterPro" id="IPR016130">
    <property type="entry name" value="Tyr_Pase_AS"/>
</dbReference>
<comment type="similarity">
    <text evidence="1">Belongs to the protein-tyrosine phosphatase family.</text>
</comment>
<dbReference type="OrthoDB" id="1188001at2"/>
<name>A0A5N0URL4_9PSEU</name>
<sequence>MTTVDSPRPGRHLPLAGTHNVRDVGGYRTRDGGTIRWQTLLRADGLSRLDAEGQARLAGIGLRTVIDLREQEERDGAPEPFTGEVPVLRWFPVFDGNMPADGGLELARVYERMVDECGARLTAAVRALAEPDALPALVHCTAGKDRTGVVIALALSVAGVAHEDIAADYALTSVHLGGAFLEEVRRKYAGLGLPQGFDELVIACPPELILATLDRVTTAHGSVENFLLAHGATTEELAALRTALVEPVEAKGKRT</sequence>
<keyword evidence="4" id="KW-1185">Reference proteome</keyword>
<dbReference type="PANTHER" id="PTHR31126:SF1">
    <property type="entry name" value="TYROSINE SPECIFIC PROTEIN PHOSPHATASES DOMAIN-CONTAINING PROTEIN"/>
    <property type="match status" value="1"/>
</dbReference>
<dbReference type="PANTHER" id="PTHR31126">
    <property type="entry name" value="TYROSINE-PROTEIN PHOSPHATASE"/>
    <property type="match status" value="1"/>
</dbReference>
<dbReference type="PROSITE" id="PS50056">
    <property type="entry name" value="TYR_PHOSPHATASE_2"/>
    <property type="match status" value="1"/>
</dbReference>
<dbReference type="GO" id="GO:0004721">
    <property type="term" value="F:phosphoprotein phosphatase activity"/>
    <property type="evidence" value="ECO:0007669"/>
    <property type="project" value="InterPro"/>
</dbReference>
<accession>A0A5N0URL4</accession>
<dbReference type="Gene3D" id="3.90.190.10">
    <property type="entry name" value="Protein tyrosine phosphatase superfamily"/>
    <property type="match status" value="1"/>
</dbReference>
<feature type="domain" description="Tyrosine specific protein phosphatases" evidence="2">
    <location>
        <begin position="119"/>
        <end position="155"/>
    </location>
</feature>
<dbReference type="InterPro" id="IPR029021">
    <property type="entry name" value="Prot-tyrosine_phosphatase-like"/>
</dbReference>
<comment type="caution">
    <text evidence="3">The sequence shown here is derived from an EMBL/GenBank/DDBJ whole genome shotgun (WGS) entry which is preliminary data.</text>
</comment>
<evidence type="ECO:0000313" key="4">
    <source>
        <dbReference type="Proteomes" id="UP000319769"/>
    </source>
</evidence>
<dbReference type="AlphaFoldDB" id="A0A5N0URL4"/>
<dbReference type="PROSITE" id="PS00383">
    <property type="entry name" value="TYR_PHOSPHATASE_1"/>
    <property type="match status" value="1"/>
</dbReference>
<dbReference type="InterPro" id="IPR026893">
    <property type="entry name" value="Tyr/Ser_Pase_IphP-type"/>
</dbReference>
<evidence type="ECO:0000313" key="3">
    <source>
        <dbReference type="EMBL" id="KAA9154301.1"/>
    </source>
</evidence>
<proteinExistence type="inferred from homology"/>
<reference evidence="3" key="1">
    <citation type="submission" date="2019-09" db="EMBL/GenBank/DDBJ databases">
        <authorList>
            <person name="Teo W.F.A."/>
            <person name="Duangmal K."/>
        </authorList>
    </citation>
    <scope>NUCLEOTIDE SEQUENCE [LARGE SCALE GENOMIC DNA]</scope>
    <source>
        <strain evidence="3">K81G1</strain>
    </source>
</reference>